<feature type="region of interest" description="Disordered" evidence="6">
    <location>
        <begin position="120"/>
        <end position="206"/>
    </location>
</feature>
<protein>
    <recommendedName>
        <fullName evidence="7">PARP-type domain-containing protein</fullName>
    </recommendedName>
</protein>
<comment type="caution">
    <text evidence="8">The sequence shown here is derived from an EMBL/GenBank/DDBJ whole genome shotgun (WGS) entry which is preliminary data.</text>
</comment>
<accession>A0A8H7VCK0</accession>
<feature type="domain" description="PARP-type" evidence="7">
    <location>
        <begin position="10"/>
        <end position="97"/>
    </location>
</feature>
<evidence type="ECO:0000256" key="6">
    <source>
        <dbReference type="SAM" id="MobiDB-lite"/>
    </source>
</evidence>
<dbReference type="Proteomes" id="UP000646827">
    <property type="component" value="Unassembled WGS sequence"/>
</dbReference>
<dbReference type="GO" id="GO:0003677">
    <property type="term" value="F:DNA binding"/>
    <property type="evidence" value="ECO:0007669"/>
    <property type="project" value="InterPro"/>
</dbReference>
<evidence type="ECO:0000256" key="5">
    <source>
        <dbReference type="ARBA" id="ARBA00023242"/>
    </source>
</evidence>
<dbReference type="EMBL" id="JAEPRB010000249">
    <property type="protein sequence ID" value="KAG2218151.1"/>
    <property type="molecule type" value="Genomic_DNA"/>
</dbReference>
<evidence type="ECO:0000256" key="2">
    <source>
        <dbReference type="ARBA" id="ARBA00022723"/>
    </source>
</evidence>
<evidence type="ECO:0000313" key="8">
    <source>
        <dbReference type="EMBL" id="KAG2218151.1"/>
    </source>
</evidence>
<dbReference type="PROSITE" id="PS50064">
    <property type="entry name" value="ZF_PARP_2"/>
    <property type="match status" value="1"/>
</dbReference>
<dbReference type="AlphaFoldDB" id="A0A8H7VCK0"/>
<feature type="compositionally biased region" description="Basic and acidic residues" evidence="6">
    <location>
        <begin position="175"/>
        <end position="188"/>
    </location>
</feature>
<keyword evidence="5" id="KW-0539">Nucleus</keyword>
<dbReference type="OrthoDB" id="2384641at2759"/>
<evidence type="ECO:0000256" key="3">
    <source>
        <dbReference type="ARBA" id="ARBA00022771"/>
    </source>
</evidence>
<dbReference type="Gene3D" id="3.30.1740.10">
    <property type="entry name" value="Zinc finger, PARP-type"/>
    <property type="match status" value="1"/>
</dbReference>
<proteinExistence type="predicted"/>
<comment type="subcellular location">
    <subcellularLocation>
        <location evidence="1">Nucleus</location>
    </subcellularLocation>
</comment>
<name>A0A8H7VCK0_9FUNG</name>
<dbReference type="InterPro" id="IPR001510">
    <property type="entry name" value="Znf_PARP"/>
</dbReference>
<keyword evidence="3" id="KW-0863">Zinc-finger</keyword>
<sequence>MSEKEGITTYCIEYAIYGKAECASCNKVIQRHSLRAAEIFRKSKSEKKKSAKHSWYHITCWKVPELVTKLPIEQFRGYRSLKEKDKKRIQQVIEKGVGATWNDVIEKPLPSKEDNELLKQVADDDNNNNKNDNDKKDDKKNKKKDEKKKRKRNDEQDMTAQLTGVTQPLYKKKKNNDNKEKNEQESLSKKKKNNKKDEEQKSKQIEEIKLDKQDQIELENLAKQIQAVTKNL</sequence>
<dbReference type="GO" id="GO:0005634">
    <property type="term" value="C:nucleus"/>
    <property type="evidence" value="ECO:0007669"/>
    <property type="project" value="UniProtKB-SubCell"/>
</dbReference>
<evidence type="ECO:0000259" key="7">
    <source>
        <dbReference type="PROSITE" id="PS50064"/>
    </source>
</evidence>
<dbReference type="SUPFAM" id="SSF57716">
    <property type="entry name" value="Glucocorticoid receptor-like (DNA-binding domain)"/>
    <property type="match status" value="1"/>
</dbReference>
<keyword evidence="4" id="KW-0862">Zinc</keyword>
<feature type="compositionally biased region" description="Basic and acidic residues" evidence="6">
    <location>
        <begin position="131"/>
        <end position="144"/>
    </location>
</feature>
<keyword evidence="2" id="KW-0479">Metal-binding</keyword>
<feature type="compositionally biased region" description="Basic and acidic residues" evidence="6">
    <location>
        <begin position="195"/>
        <end position="206"/>
    </location>
</feature>
<reference evidence="8 9" key="1">
    <citation type="submission" date="2020-12" db="EMBL/GenBank/DDBJ databases">
        <title>Metabolic potential, ecology and presence of endohyphal bacteria is reflected in genomic diversity of Mucoromycotina.</title>
        <authorList>
            <person name="Muszewska A."/>
            <person name="Okrasinska A."/>
            <person name="Steczkiewicz K."/>
            <person name="Drgas O."/>
            <person name="Orlowska M."/>
            <person name="Perlinska-Lenart U."/>
            <person name="Aleksandrzak-Piekarczyk T."/>
            <person name="Szatraj K."/>
            <person name="Zielenkiewicz U."/>
            <person name="Pilsyk S."/>
            <person name="Malc E."/>
            <person name="Mieczkowski P."/>
            <person name="Kruszewska J.S."/>
            <person name="Biernat P."/>
            <person name="Pawlowska J."/>
        </authorList>
    </citation>
    <scope>NUCLEOTIDE SEQUENCE [LARGE SCALE GENOMIC DNA]</scope>
    <source>
        <strain evidence="8 9">CBS 142.35</strain>
    </source>
</reference>
<evidence type="ECO:0000313" key="9">
    <source>
        <dbReference type="Proteomes" id="UP000646827"/>
    </source>
</evidence>
<dbReference type="GO" id="GO:0008270">
    <property type="term" value="F:zinc ion binding"/>
    <property type="evidence" value="ECO:0007669"/>
    <property type="project" value="UniProtKB-KW"/>
</dbReference>
<dbReference type="SMART" id="SM01336">
    <property type="entry name" value="zf-PARP"/>
    <property type="match status" value="1"/>
</dbReference>
<dbReference type="Pfam" id="PF00645">
    <property type="entry name" value="zf-PARP"/>
    <property type="match status" value="1"/>
</dbReference>
<evidence type="ECO:0000256" key="1">
    <source>
        <dbReference type="ARBA" id="ARBA00004123"/>
    </source>
</evidence>
<keyword evidence="9" id="KW-1185">Reference proteome</keyword>
<evidence type="ECO:0000256" key="4">
    <source>
        <dbReference type="ARBA" id="ARBA00022833"/>
    </source>
</evidence>
<dbReference type="InterPro" id="IPR036957">
    <property type="entry name" value="Znf_PARP_sf"/>
</dbReference>
<gene>
    <name evidence="8" type="ORF">INT45_007854</name>
</gene>
<organism evidence="8 9">
    <name type="scientific">Circinella minor</name>
    <dbReference type="NCBI Taxonomy" id="1195481"/>
    <lineage>
        <taxon>Eukaryota</taxon>
        <taxon>Fungi</taxon>
        <taxon>Fungi incertae sedis</taxon>
        <taxon>Mucoromycota</taxon>
        <taxon>Mucoromycotina</taxon>
        <taxon>Mucoromycetes</taxon>
        <taxon>Mucorales</taxon>
        <taxon>Lichtheimiaceae</taxon>
        <taxon>Circinella</taxon>
    </lineage>
</organism>